<evidence type="ECO:0000259" key="8">
    <source>
        <dbReference type="Pfam" id="PF01694"/>
    </source>
</evidence>
<feature type="domain" description="Peptidase S54 rhomboid" evidence="8">
    <location>
        <begin position="46"/>
        <end position="119"/>
    </location>
</feature>
<feature type="transmembrane region" description="Helical" evidence="7">
    <location>
        <begin position="256"/>
        <end position="274"/>
    </location>
</feature>
<evidence type="ECO:0000256" key="3">
    <source>
        <dbReference type="ARBA" id="ARBA00022692"/>
    </source>
</evidence>
<dbReference type="GO" id="GO:0006508">
    <property type="term" value="P:proteolysis"/>
    <property type="evidence" value="ECO:0007669"/>
    <property type="project" value="UniProtKB-KW"/>
</dbReference>
<dbReference type="GO" id="GO:0008233">
    <property type="term" value="F:peptidase activity"/>
    <property type="evidence" value="ECO:0007669"/>
    <property type="project" value="UniProtKB-KW"/>
</dbReference>
<dbReference type="RefSeq" id="WP_138834210.1">
    <property type="nucleotide sequence ID" value="NZ_VCNI01000001.1"/>
</dbReference>
<feature type="transmembrane region" description="Helical" evidence="7">
    <location>
        <begin position="99"/>
        <end position="120"/>
    </location>
</feature>
<keyword evidence="9" id="KW-0645">Protease</keyword>
<dbReference type="Gene3D" id="1.20.1540.10">
    <property type="entry name" value="Rhomboid-like"/>
    <property type="match status" value="1"/>
</dbReference>
<accession>A0ABY2WQ26</accession>
<evidence type="ECO:0000256" key="4">
    <source>
        <dbReference type="ARBA" id="ARBA00022801"/>
    </source>
</evidence>
<dbReference type="InterPro" id="IPR035952">
    <property type="entry name" value="Rhomboid-like_sf"/>
</dbReference>
<evidence type="ECO:0000256" key="2">
    <source>
        <dbReference type="ARBA" id="ARBA00009045"/>
    </source>
</evidence>
<sequence length="285" mass="32124">MLRLTGTIKHIIIINFLVWIATLSFGSYGEPFNSLFALHFPFSKDFEFWQLLTHMFMHASYVPDGLNGFKIYFPHILGNMFMLWMFGSAVEQSLGKRRFLFFYLSAGLGAAIITLGFDFFKYFSILSNLTVDLDLNVIKQILSIDASNGNGYIVSDIFLEKLRPIVEANGIQLTGQDFRTLFELNASGLGFKSMLGASGAMTGVLVAFGMMFPESRLMLIFLPVPIKAKYFIPAIIGLDLFSAITGVSIFSPSNTAYIAHLGGAFCGFIMMWYWKKNQFNQNRWN</sequence>
<evidence type="ECO:0000256" key="5">
    <source>
        <dbReference type="ARBA" id="ARBA00022989"/>
    </source>
</evidence>
<name>A0ABY2WQ26_9FLAO</name>
<reference evidence="9 10" key="1">
    <citation type="submission" date="2019-05" db="EMBL/GenBank/DDBJ databases">
        <title>Flagellimonas sp. AsT0115, sp. nov., isolated from a marine red algae, Asparagopsis taxiformis.</title>
        <authorList>
            <person name="Kim J."/>
            <person name="Jeong S.E."/>
            <person name="Jeon C.O."/>
        </authorList>
    </citation>
    <scope>NUCLEOTIDE SEQUENCE [LARGE SCALE GENOMIC DNA]</scope>
    <source>
        <strain evidence="9 10">AsT0115</strain>
    </source>
</reference>
<evidence type="ECO:0000313" key="9">
    <source>
        <dbReference type="EMBL" id="TMU57092.1"/>
    </source>
</evidence>
<dbReference type="InterPro" id="IPR022764">
    <property type="entry name" value="Peptidase_S54_rhomboid_dom"/>
</dbReference>
<comment type="subcellular location">
    <subcellularLocation>
        <location evidence="1">Membrane</location>
        <topology evidence="1">Multi-pass membrane protein</topology>
    </subcellularLocation>
</comment>
<feature type="transmembrane region" description="Helical" evidence="7">
    <location>
        <begin position="12"/>
        <end position="29"/>
    </location>
</feature>
<proteinExistence type="inferred from homology"/>
<feature type="transmembrane region" description="Helical" evidence="7">
    <location>
        <begin position="189"/>
        <end position="209"/>
    </location>
</feature>
<dbReference type="Proteomes" id="UP000751614">
    <property type="component" value="Unassembled WGS sequence"/>
</dbReference>
<dbReference type="EMBL" id="VCNI01000001">
    <property type="protein sequence ID" value="TMU57092.1"/>
    <property type="molecule type" value="Genomic_DNA"/>
</dbReference>
<dbReference type="PANTHER" id="PTHR43731:SF14">
    <property type="entry name" value="PRESENILIN-ASSOCIATED RHOMBOID-LIKE PROTEIN, MITOCHONDRIAL"/>
    <property type="match status" value="1"/>
</dbReference>
<keyword evidence="10" id="KW-1185">Reference proteome</keyword>
<evidence type="ECO:0000256" key="7">
    <source>
        <dbReference type="SAM" id="Phobius"/>
    </source>
</evidence>
<keyword evidence="4" id="KW-0378">Hydrolase</keyword>
<evidence type="ECO:0000256" key="6">
    <source>
        <dbReference type="ARBA" id="ARBA00023136"/>
    </source>
</evidence>
<organism evidence="9 10">
    <name type="scientific">Flagellimonas algicola</name>
    <dbReference type="NCBI Taxonomy" id="2583815"/>
    <lineage>
        <taxon>Bacteria</taxon>
        <taxon>Pseudomonadati</taxon>
        <taxon>Bacteroidota</taxon>
        <taxon>Flavobacteriia</taxon>
        <taxon>Flavobacteriales</taxon>
        <taxon>Flavobacteriaceae</taxon>
        <taxon>Flagellimonas</taxon>
    </lineage>
</organism>
<protein>
    <submittedName>
        <fullName evidence="9">Rhomboid family intramembrane serine protease</fullName>
    </submittedName>
</protein>
<keyword evidence="5 7" id="KW-1133">Transmembrane helix</keyword>
<gene>
    <name evidence="9" type="ORF">FGG15_05965</name>
</gene>
<dbReference type="SUPFAM" id="SSF144091">
    <property type="entry name" value="Rhomboid-like"/>
    <property type="match status" value="1"/>
</dbReference>
<feature type="domain" description="Peptidase S54 rhomboid" evidence="8">
    <location>
        <begin position="187"/>
        <end position="274"/>
    </location>
</feature>
<evidence type="ECO:0000256" key="1">
    <source>
        <dbReference type="ARBA" id="ARBA00004141"/>
    </source>
</evidence>
<dbReference type="PANTHER" id="PTHR43731">
    <property type="entry name" value="RHOMBOID PROTEASE"/>
    <property type="match status" value="1"/>
</dbReference>
<evidence type="ECO:0000313" key="10">
    <source>
        <dbReference type="Proteomes" id="UP000751614"/>
    </source>
</evidence>
<keyword evidence="6 7" id="KW-0472">Membrane</keyword>
<keyword evidence="3 7" id="KW-0812">Transmembrane</keyword>
<dbReference type="Pfam" id="PF01694">
    <property type="entry name" value="Rhomboid"/>
    <property type="match status" value="2"/>
</dbReference>
<dbReference type="InterPro" id="IPR050925">
    <property type="entry name" value="Rhomboid_protease_S54"/>
</dbReference>
<feature type="transmembrane region" description="Helical" evidence="7">
    <location>
        <begin position="71"/>
        <end position="87"/>
    </location>
</feature>
<comment type="similarity">
    <text evidence="2">Belongs to the peptidase S54 family.</text>
</comment>
<comment type="caution">
    <text evidence="9">The sequence shown here is derived from an EMBL/GenBank/DDBJ whole genome shotgun (WGS) entry which is preliminary data.</text>
</comment>
<feature type="transmembrane region" description="Helical" evidence="7">
    <location>
        <begin position="230"/>
        <end position="250"/>
    </location>
</feature>